<evidence type="ECO:0000256" key="1">
    <source>
        <dbReference type="SAM" id="MobiDB-lite"/>
    </source>
</evidence>
<accession>A0ABD0R212</accession>
<comment type="caution">
    <text evidence="2">The sequence shown here is derived from an EMBL/GenBank/DDBJ whole genome shotgun (WGS) entry which is preliminary data.</text>
</comment>
<proteinExistence type="predicted"/>
<evidence type="ECO:0000313" key="2">
    <source>
        <dbReference type="EMBL" id="KAL0192444.1"/>
    </source>
</evidence>
<dbReference type="Proteomes" id="UP001529510">
    <property type="component" value="Unassembled WGS sequence"/>
</dbReference>
<feature type="non-terminal residue" evidence="2">
    <location>
        <position position="64"/>
    </location>
</feature>
<dbReference type="AlphaFoldDB" id="A0ABD0R212"/>
<name>A0ABD0R212_CIRMR</name>
<feature type="non-terminal residue" evidence="2">
    <location>
        <position position="1"/>
    </location>
</feature>
<keyword evidence="3" id="KW-1185">Reference proteome</keyword>
<sequence length="64" mass="6769">PWGHVSSAGRLPLGQVSRRTVSQQSLPSQAGVPSATGMQPWGSRLLGHSIAWSCFVLESIRPGT</sequence>
<dbReference type="EMBL" id="JAMKFB020000005">
    <property type="protein sequence ID" value="KAL0192444.1"/>
    <property type="molecule type" value="Genomic_DNA"/>
</dbReference>
<gene>
    <name evidence="2" type="ORF">M9458_010740</name>
</gene>
<feature type="region of interest" description="Disordered" evidence="1">
    <location>
        <begin position="1"/>
        <end position="38"/>
    </location>
</feature>
<feature type="compositionally biased region" description="Polar residues" evidence="1">
    <location>
        <begin position="17"/>
        <end position="28"/>
    </location>
</feature>
<protein>
    <submittedName>
        <fullName evidence="2">Uncharacterized protein</fullName>
    </submittedName>
</protein>
<organism evidence="2 3">
    <name type="scientific">Cirrhinus mrigala</name>
    <name type="common">Mrigala</name>
    <dbReference type="NCBI Taxonomy" id="683832"/>
    <lineage>
        <taxon>Eukaryota</taxon>
        <taxon>Metazoa</taxon>
        <taxon>Chordata</taxon>
        <taxon>Craniata</taxon>
        <taxon>Vertebrata</taxon>
        <taxon>Euteleostomi</taxon>
        <taxon>Actinopterygii</taxon>
        <taxon>Neopterygii</taxon>
        <taxon>Teleostei</taxon>
        <taxon>Ostariophysi</taxon>
        <taxon>Cypriniformes</taxon>
        <taxon>Cyprinidae</taxon>
        <taxon>Labeoninae</taxon>
        <taxon>Labeonini</taxon>
        <taxon>Cirrhinus</taxon>
    </lineage>
</organism>
<reference evidence="2 3" key="1">
    <citation type="submission" date="2024-05" db="EMBL/GenBank/DDBJ databases">
        <title>Genome sequencing and assembly of Indian major carp, Cirrhinus mrigala (Hamilton, 1822).</title>
        <authorList>
            <person name="Mohindra V."/>
            <person name="Chowdhury L.M."/>
            <person name="Lal K."/>
            <person name="Jena J.K."/>
        </authorList>
    </citation>
    <scope>NUCLEOTIDE SEQUENCE [LARGE SCALE GENOMIC DNA]</scope>
    <source>
        <strain evidence="2">CM1030</strain>
        <tissue evidence="2">Blood</tissue>
    </source>
</reference>
<evidence type="ECO:0000313" key="3">
    <source>
        <dbReference type="Proteomes" id="UP001529510"/>
    </source>
</evidence>